<dbReference type="InterPro" id="IPR029030">
    <property type="entry name" value="Caspase-like_dom_sf"/>
</dbReference>
<proteinExistence type="inferred from homology"/>
<dbReference type="GO" id="GO:0004197">
    <property type="term" value="F:cysteine-type endopeptidase activity"/>
    <property type="evidence" value="ECO:0007669"/>
    <property type="project" value="InterPro"/>
</dbReference>
<feature type="region of interest" description="Disordered" evidence="4">
    <location>
        <begin position="499"/>
        <end position="551"/>
    </location>
</feature>
<keyword evidence="2" id="KW-0040">ANK repeat</keyword>
<dbReference type="GO" id="GO:0097169">
    <property type="term" value="C:AIM2 inflammasome complex"/>
    <property type="evidence" value="ECO:0007669"/>
    <property type="project" value="TreeGrafter"/>
</dbReference>
<dbReference type="PRINTS" id="PR00376">
    <property type="entry name" value="IL1BCENZYME"/>
</dbReference>
<evidence type="ECO:0000256" key="4">
    <source>
        <dbReference type="SAM" id="MobiDB-lite"/>
    </source>
</evidence>
<dbReference type="GO" id="GO:0072559">
    <property type="term" value="C:NLRP3 inflammasome complex"/>
    <property type="evidence" value="ECO:0007669"/>
    <property type="project" value="TreeGrafter"/>
</dbReference>
<dbReference type="InterPro" id="IPR011600">
    <property type="entry name" value="Pept_C14_caspase"/>
</dbReference>
<feature type="compositionally biased region" description="Low complexity" evidence="4">
    <location>
        <begin position="511"/>
        <end position="525"/>
    </location>
</feature>
<dbReference type="SMART" id="SM00248">
    <property type="entry name" value="ANK"/>
    <property type="match status" value="3"/>
</dbReference>
<dbReference type="PANTHER" id="PTHR47901:SF3">
    <property type="entry name" value="CASPASE-1"/>
    <property type="match status" value="1"/>
</dbReference>
<evidence type="ECO:0000259" key="5">
    <source>
        <dbReference type="PROSITE" id="PS50207"/>
    </source>
</evidence>
<feature type="compositionally biased region" description="Basic residues" evidence="4">
    <location>
        <begin position="98"/>
        <end position="118"/>
    </location>
</feature>
<evidence type="ECO:0000256" key="3">
    <source>
        <dbReference type="RuleBase" id="RU003971"/>
    </source>
</evidence>
<reference evidence="7 8" key="1">
    <citation type="submission" date="2023-11" db="EMBL/GenBank/DDBJ databases">
        <title>Halocaridina rubra genome assembly.</title>
        <authorList>
            <person name="Smith C."/>
        </authorList>
    </citation>
    <scope>NUCLEOTIDE SEQUENCE [LARGE SCALE GENOMIC DNA]</scope>
    <source>
        <strain evidence="7">EP-1</strain>
        <tissue evidence="7">Whole</tissue>
    </source>
</reference>
<protein>
    <submittedName>
        <fullName evidence="7">Uncharacterized protein</fullName>
    </submittedName>
</protein>
<evidence type="ECO:0000259" key="6">
    <source>
        <dbReference type="PROSITE" id="PS50208"/>
    </source>
</evidence>
<dbReference type="GO" id="GO:0072557">
    <property type="term" value="C:IPAF inflammasome complex"/>
    <property type="evidence" value="ECO:0007669"/>
    <property type="project" value="TreeGrafter"/>
</dbReference>
<dbReference type="Gene3D" id="1.25.40.20">
    <property type="entry name" value="Ankyrin repeat-containing domain"/>
    <property type="match status" value="1"/>
</dbReference>
<keyword evidence="8" id="KW-1185">Reference proteome</keyword>
<feature type="region of interest" description="Disordered" evidence="4">
    <location>
        <begin position="91"/>
        <end position="118"/>
    </location>
</feature>
<evidence type="ECO:0000256" key="2">
    <source>
        <dbReference type="PROSITE-ProRule" id="PRU00023"/>
    </source>
</evidence>
<organism evidence="7 8">
    <name type="scientific">Halocaridina rubra</name>
    <name type="common">Hawaiian red shrimp</name>
    <dbReference type="NCBI Taxonomy" id="373956"/>
    <lineage>
        <taxon>Eukaryota</taxon>
        <taxon>Metazoa</taxon>
        <taxon>Ecdysozoa</taxon>
        <taxon>Arthropoda</taxon>
        <taxon>Crustacea</taxon>
        <taxon>Multicrustacea</taxon>
        <taxon>Malacostraca</taxon>
        <taxon>Eumalacostraca</taxon>
        <taxon>Eucarida</taxon>
        <taxon>Decapoda</taxon>
        <taxon>Pleocyemata</taxon>
        <taxon>Caridea</taxon>
        <taxon>Atyoidea</taxon>
        <taxon>Atyidae</taxon>
        <taxon>Halocaridina</taxon>
    </lineage>
</organism>
<comment type="similarity">
    <text evidence="1 3">Belongs to the peptidase C14A family.</text>
</comment>
<dbReference type="PROSITE" id="PS50297">
    <property type="entry name" value="ANK_REP_REGION"/>
    <property type="match status" value="1"/>
</dbReference>
<feature type="compositionally biased region" description="Low complexity" evidence="4">
    <location>
        <begin position="533"/>
        <end position="551"/>
    </location>
</feature>
<dbReference type="InterPro" id="IPR015917">
    <property type="entry name" value="Pept_C14A"/>
</dbReference>
<name>A0AAN9A0W8_HALRR</name>
<feature type="repeat" description="ANK" evidence="2">
    <location>
        <begin position="1200"/>
        <end position="1222"/>
    </location>
</feature>
<feature type="domain" description="Caspase family p10" evidence="5">
    <location>
        <begin position="1514"/>
        <end position="1589"/>
    </location>
</feature>
<dbReference type="Pfam" id="PF12796">
    <property type="entry name" value="Ank_2"/>
    <property type="match status" value="1"/>
</dbReference>
<dbReference type="SUPFAM" id="SSF52129">
    <property type="entry name" value="Caspase-like"/>
    <property type="match status" value="1"/>
</dbReference>
<evidence type="ECO:0000313" key="8">
    <source>
        <dbReference type="Proteomes" id="UP001381693"/>
    </source>
</evidence>
<accession>A0AAN9A0W8</accession>
<dbReference type="SMART" id="SM00115">
    <property type="entry name" value="CASc"/>
    <property type="match status" value="1"/>
</dbReference>
<dbReference type="Gene3D" id="3.40.50.1460">
    <property type="match status" value="1"/>
</dbReference>
<dbReference type="EMBL" id="JAXCGZ010015422">
    <property type="protein sequence ID" value="KAK7070329.1"/>
    <property type="molecule type" value="Genomic_DNA"/>
</dbReference>
<dbReference type="PANTHER" id="PTHR47901">
    <property type="entry name" value="CASPASE RECRUITMENT DOMAIN-CONTAINING PROTEIN 18"/>
    <property type="match status" value="1"/>
</dbReference>
<comment type="caution">
    <text evidence="7">The sequence shown here is derived from an EMBL/GenBank/DDBJ whole genome shotgun (WGS) entry which is preliminary data.</text>
</comment>
<feature type="region of interest" description="Disordered" evidence="4">
    <location>
        <begin position="1"/>
        <end position="38"/>
    </location>
</feature>
<dbReference type="InterPro" id="IPR036770">
    <property type="entry name" value="Ankyrin_rpt-contain_sf"/>
</dbReference>
<dbReference type="SUPFAM" id="SSF48403">
    <property type="entry name" value="Ankyrin repeat"/>
    <property type="match status" value="1"/>
</dbReference>
<dbReference type="InterPro" id="IPR002138">
    <property type="entry name" value="Pept_C14_p10"/>
</dbReference>
<dbReference type="InterPro" id="IPR002110">
    <property type="entry name" value="Ankyrin_rpt"/>
</dbReference>
<dbReference type="PROSITE" id="PS50207">
    <property type="entry name" value="CASPASE_P10"/>
    <property type="match status" value="1"/>
</dbReference>
<gene>
    <name evidence="7" type="ORF">SK128_025806</name>
</gene>
<dbReference type="Pfam" id="PF00656">
    <property type="entry name" value="Peptidase_C14"/>
    <property type="match status" value="1"/>
</dbReference>
<dbReference type="InterPro" id="IPR001309">
    <property type="entry name" value="Pept_C14_p20"/>
</dbReference>
<dbReference type="GO" id="GO:0006508">
    <property type="term" value="P:proteolysis"/>
    <property type="evidence" value="ECO:0007669"/>
    <property type="project" value="InterPro"/>
</dbReference>
<dbReference type="PROSITE" id="PS50088">
    <property type="entry name" value="ANK_REPEAT"/>
    <property type="match status" value="1"/>
</dbReference>
<dbReference type="InterPro" id="IPR002398">
    <property type="entry name" value="Pept_C14"/>
</dbReference>
<dbReference type="Proteomes" id="UP001381693">
    <property type="component" value="Unassembled WGS sequence"/>
</dbReference>
<sequence length="1599" mass="177191">MDGYSSDVINRATSTKLRDEDHVHPSPRGSCRSPKDGIYPQGMIRKSSWGLYNKPSANGWPWNSQIPWDGSYNPRMRYSWGAVGPISSGLSENLKSTPFKKAKRKRLSSNKRKANKRKLQQSYLQAARQSLQPPLCFAESVATEKCLHTFDNLSTASTNKWSRSSSPSDFHCSTFEHVRSRSLSRVQGCERDCVSLNIKSNSAPPYPMPAFVVNKMGNNEQVRSMSVLDIFLQSLPDRSRKHQLIDDITIAEKGLTDKFEKRSEEMVITRLEEKSSPVLLDCKGCSASKPKANSGTMFNESDDLLLSEESLEAEATNLSQLDKNYEYPANSKLSNEMEAIPCSLPCKTSETDDLLQNIIGNNEIAMLNSNENSKCSLLHDEKKVTSENEGTQSLRLKCKTQALSQFSPNISDSLRDLLKSSSTESLLAPSELDDTVAWSPSHIPFSPFNSNMCWNNMPLPLITPLSSLSDCHSENINAPCNNDVAHSETDNSSIKQTVCTEISSDSDEELSSSSDNLSSVCSSENHTSVINDNQSNSATQSSSVASGTSCTSSDEKLRRLSRIDLKVPSTYDIKANLSLSELSSDHSDESKCASSSLYDSDCPILKTEALDIYSSAYSSKSEKHLDAVQSDKGEPSFECDKVHSPVDIKKNDLPCGDMCDASPVINSEKRNASSTAVAAYFHAKSLTGAVISATGAETLHSTIVEPEISRFTENDRSHDREQVDIYTLEKCFNKSSLITENVITPLLDMCKLSSTSNAENFSEVPPKLKNPPVEEVACASANEPETFLFSSSSCKICKKPETASVTKDLVPITSVLASTSYKENEVCKISKSASSTLNTVERTKNTDILVMGVDVKDSDGNSKSSIEITNTLPVKETVLVGHYPNGQECTSACNIGISSITTGISETEKVQDQRVHDQRFQNIVESKALKSLDLQSLMDSCEQGNLEETRHTSPDDMYMSCSDAEDTDEDIIVKNLQVSCANDIFQENGLKERSSSYYVKQGVKRKRSPSSNSVEIMPRNVNGNENLNAEQLISNAETSSAFAHGGSLALKKRACKIFAAQQLPEGGFRKDCGLISVVKSETNKLIEHHGQPFCGSLATSSNTHQRRPQRIISTRTYARNLRKRVPIHGLRYAHKKRMEAFKAAEEGSTLKLQELVQDVGPGIREEKSNQTLLHTAAAHNQVDVVMFLLRLINPNVVNSERQTPAHIAARMGHTQVLRILLSDEDFCHEKLDINGRTYKDLLSVPLFNAVLDNNKTRVQELLRLGANPDCDAGCLTEGRLTPNIERSTARQLATHLNCKAILQVFPKEDVKPIVKKLKTPSVTFTPEAINFNEAEGEPYPQPCDMGVSLVKEPNVGDEIYKLDSMPRGFLCILNYNTFKERPDLNLEGSAMDISNIVNVFSKMGYAGEVYSSLTADETNDVLMDLLDKNILKDVGCLIIIINSHSVGDDHFLTSDLKVMNMNETCDRFTNSECPSMINKPKIFIYNTCGGLYKEHKRSRRGKSSNTRVREYPCDTLSLFSSSRGLASYNYSDNGTPFIFALCSTLAKHAHRMEINELFREFLKEYNMSSPVTMPELRNVGFRKSFYFNPTDLSQQRDVL</sequence>
<evidence type="ECO:0000313" key="7">
    <source>
        <dbReference type="EMBL" id="KAK7070329.1"/>
    </source>
</evidence>
<evidence type="ECO:0000256" key="1">
    <source>
        <dbReference type="ARBA" id="ARBA00010134"/>
    </source>
</evidence>
<dbReference type="PROSITE" id="PS50208">
    <property type="entry name" value="CASPASE_P20"/>
    <property type="match status" value="1"/>
</dbReference>
<feature type="domain" description="Caspase family p20" evidence="6">
    <location>
        <begin position="1366"/>
        <end position="1490"/>
    </location>
</feature>